<evidence type="ECO:0000313" key="1">
    <source>
        <dbReference type="EMBL" id="SVC11946.1"/>
    </source>
</evidence>
<feature type="non-terminal residue" evidence="1">
    <location>
        <position position="44"/>
    </location>
</feature>
<sequence>MLALVIASCSKNLTGRAFLPMKFWSAAYQTIFLSLSARIKFLTS</sequence>
<accession>A0A382JJD9</accession>
<gene>
    <name evidence="1" type="ORF">METZ01_LOCUS264800</name>
</gene>
<dbReference type="AlphaFoldDB" id="A0A382JJD9"/>
<dbReference type="EMBL" id="UINC01074594">
    <property type="protein sequence ID" value="SVC11946.1"/>
    <property type="molecule type" value="Genomic_DNA"/>
</dbReference>
<name>A0A382JJD9_9ZZZZ</name>
<protein>
    <submittedName>
        <fullName evidence="1">Uncharacterized protein</fullName>
    </submittedName>
</protein>
<reference evidence="1" key="1">
    <citation type="submission" date="2018-05" db="EMBL/GenBank/DDBJ databases">
        <authorList>
            <person name="Lanie J.A."/>
            <person name="Ng W.-L."/>
            <person name="Kazmierczak K.M."/>
            <person name="Andrzejewski T.M."/>
            <person name="Davidsen T.M."/>
            <person name="Wayne K.J."/>
            <person name="Tettelin H."/>
            <person name="Glass J.I."/>
            <person name="Rusch D."/>
            <person name="Podicherti R."/>
            <person name="Tsui H.-C.T."/>
            <person name="Winkler M.E."/>
        </authorList>
    </citation>
    <scope>NUCLEOTIDE SEQUENCE</scope>
</reference>
<proteinExistence type="predicted"/>
<organism evidence="1">
    <name type="scientific">marine metagenome</name>
    <dbReference type="NCBI Taxonomy" id="408172"/>
    <lineage>
        <taxon>unclassified sequences</taxon>
        <taxon>metagenomes</taxon>
        <taxon>ecological metagenomes</taxon>
    </lineage>
</organism>